<dbReference type="Pfam" id="PF12146">
    <property type="entry name" value="Hydrolase_4"/>
    <property type="match status" value="1"/>
</dbReference>
<dbReference type="AlphaFoldDB" id="A0A8J4FHC2"/>
<dbReference type="GO" id="GO:0016788">
    <property type="term" value="F:hydrolase activity, acting on ester bonds"/>
    <property type="evidence" value="ECO:0007669"/>
    <property type="project" value="UniProtKB-ARBA"/>
</dbReference>
<feature type="signal peptide" evidence="2">
    <location>
        <begin position="1"/>
        <end position="21"/>
    </location>
</feature>
<protein>
    <recommendedName>
        <fullName evidence="3">Serine aminopeptidase S33 domain-containing protein</fullName>
    </recommendedName>
</protein>
<dbReference type="InterPro" id="IPR029058">
    <property type="entry name" value="AB_hydrolase_fold"/>
</dbReference>
<evidence type="ECO:0000313" key="4">
    <source>
        <dbReference type="EMBL" id="GIL70874.1"/>
    </source>
</evidence>
<dbReference type="OrthoDB" id="2498029at2759"/>
<keyword evidence="2" id="KW-0732">Signal</keyword>
<organism evidence="4 6">
    <name type="scientific">Volvox reticuliferus</name>
    <dbReference type="NCBI Taxonomy" id="1737510"/>
    <lineage>
        <taxon>Eukaryota</taxon>
        <taxon>Viridiplantae</taxon>
        <taxon>Chlorophyta</taxon>
        <taxon>core chlorophytes</taxon>
        <taxon>Chlorophyceae</taxon>
        <taxon>CS clade</taxon>
        <taxon>Chlamydomonadales</taxon>
        <taxon>Volvocaceae</taxon>
        <taxon>Volvox</taxon>
    </lineage>
</organism>
<dbReference type="Proteomes" id="UP000722791">
    <property type="component" value="Unassembled WGS sequence"/>
</dbReference>
<dbReference type="InterPro" id="IPR050261">
    <property type="entry name" value="FrsA_esterase"/>
</dbReference>
<dbReference type="EMBL" id="BNCQ01000005">
    <property type="protein sequence ID" value="GIL98596.1"/>
    <property type="molecule type" value="Genomic_DNA"/>
</dbReference>
<name>A0A8J4FHC2_9CHLO</name>
<gene>
    <name evidence="4" type="ORF">Vretifemale_1554</name>
    <name evidence="5" type="ORF">Vretimale_3944</name>
</gene>
<dbReference type="Gene3D" id="3.40.50.1820">
    <property type="entry name" value="alpha/beta hydrolase"/>
    <property type="match status" value="2"/>
</dbReference>
<dbReference type="EMBL" id="BNCP01000002">
    <property type="protein sequence ID" value="GIL70874.1"/>
    <property type="molecule type" value="Genomic_DNA"/>
</dbReference>
<dbReference type="PANTHER" id="PTHR22946">
    <property type="entry name" value="DIENELACTONE HYDROLASE DOMAIN-CONTAINING PROTEIN-RELATED"/>
    <property type="match status" value="1"/>
</dbReference>
<feature type="domain" description="Serine aminopeptidase S33" evidence="3">
    <location>
        <begin position="101"/>
        <end position="219"/>
    </location>
</feature>
<reference evidence="4" key="1">
    <citation type="journal article" date="2021" name="Proc. Natl. Acad. Sci. U.S.A.">
        <title>Three genomes in the algal genus Volvox reveal the fate of a haploid sex-determining region after a transition to homothallism.</title>
        <authorList>
            <person name="Yamamoto K."/>
            <person name="Hamaji T."/>
            <person name="Kawai-Toyooka H."/>
            <person name="Matsuzaki R."/>
            <person name="Takahashi F."/>
            <person name="Nishimura Y."/>
            <person name="Kawachi M."/>
            <person name="Noguchi H."/>
            <person name="Minakuchi Y."/>
            <person name="Umen J.G."/>
            <person name="Toyoda A."/>
            <person name="Nozaki H."/>
        </authorList>
    </citation>
    <scope>NUCLEOTIDE SEQUENCE</scope>
    <source>
        <strain evidence="5">NIES-3785</strain>
        <strain evidence="4">NIES-3786</strain>
    </source>
</reference>
<feature type="chain" id="PRO_5035391283" description="Serine aminopeptidase S33 domain-containing protein" evidence="2">
    <location>
        <begin position="22"/>
        <end position="463"/>
    </location>
</feature>
<keyword evidence="1" id="KW-0378">Hydrolase</keyword>
<accession>A0A8J4FHC2</accession>
<dbReference type="Proteomes" id="UP000747110">
    <property type="component" value="Unassembled WGS sequence"/>
</dbReference>
<dbReference type="PANTHER" id="PTHR22946:SF9">
    <property type="entry name" value="POLYKETIDE TRANSFERASE AF380"/>
    <property type="match status" value="1"/>
</dbReference>
<evidence type="ECO:0000256" key="1">
    <source>
        <dbReference type="ARBA" id="ARBA00022801"/>
    </source>
</evidence>
<comment type="caution">
    <text evidence="4">The sequence shown here is derived from an EMBL/GenBank/DDBJ whole genome shotgun (WGS) entry which is preliminary data.</text>
</comment>
<evidence type="ECO:0000313" key="6">
    <source>
        <dbReference type="Proteomes" id="UP000747110"/>
    </source>
</evidence>
<keyword evidence="6" id="KW-1185">Reference proteome</keyword>
<sequence>MHTLGLLVATMTALSLALLLAVPPHREVSYGFQRNTTATTASIPISPVDGLPYTRRNIRFDSHGTSCDAWLYTPLSPEKPGEAGGSCGPNTSVGLIAQFPVVIMAHGLGAQKELGLHRFADAFARAGLAVMVFDYRTFGGSDGEPRHWASPRRHLDDWRAALRFVQSGGLGPEYDTQKVGLWGTSYAGGHVLVVASEQAPGSLAAVVSMIPHLDGVEASKASIRRRGLAASLRLLGVGIHDRLRAAASDLLQHTAAWLHAQPDAQSARQDAMPDQALTDGRNVSVVGRTEFQGLVSEAERRLRQVLLALLPPVGSWPVLEPAYIKLVGLEGELAVMQLSPDQLKAYFAKHPKEYEGGWRPVILSRFTLETSSYSPIKSVPRVTAPVLFISALRDQLCPAEQVRKAAELLPASSSSGGSSSSTGELVELDCTHFDAYLGEYLAAVTDSNVRFLRRHLQPPPADV</sequence>
<dbReference type="SUPFAM" id="SSF53474">
    <property type="entry name" value="alpha/beta-Hydrolases"/>
    <property type="match status" value="1"/>
</dbReference>
<evidence type="ECO:0000259" key="3">
    <source>
        <dbReference type="Pfam" id="PF12146"/>
    </source>
</evidence>
<dbReference type="InterPro" id="IPR022742">
    <property type="entry name" value="Hydrolase_4"/>
</dbReference>
<proteinExistence type="predicted"/>
<evidence type="ECO:0000256" key="2">
    <source>
        <dbReference type="SAM" id="SignalP"/>
    </source>
</evidence>
<evidence type="ECO:0000313" key="5">
    <source>
        <dbReference type="EMBL" id="GIL98596.1"/>
    </source>
</evidence>